<dbReference type="GO" id="GO:0008061">
    <property type="term" value="F:chitin binding"/>
    <property type="evidence" value="ECO:0007669"/>
    <property type="project" value="InterPro"/>
</dbReference>
<feature type="domain" description="Chitin-binding type-2" evidence="1">
    <location>
        <begin position="41"/>
        <end position="89"/>
    </location>
</feature>
<reference evidence="2" key="1">
    <citation type="journal article" date="2021" name="Genome Biol. Evol.">
        <title>A High-Quality Reference Genome for a Parasitic Bivalve with Doubly Uniparental Inheritance (Bivalvia: Unionida).</title>
        <authorList>
            <person name="Smith C.H."/>
        </authorList>
    </citation>
    <scope>NUCLEOTIDE SEQUENCE</scope>
    <source>
        <strain evidence="2">CHS0354</strain>
    </source>
</reference>
<evidence type="ECO:0000259" key="1">
    <source>
        <dbReference type="Pfam" id="PF01607"/>
    </source>
</evidence>
<comment type="caution">
    <text evidence="2">The sequence shown here is derived from an EMBL/GenBank/DDBJ whole genome shotgun (WGS) entry which is preliminary data.</text>
</comment>
<dbReference type="EMBL" id="JAEAOA010001867">
    <property type="protein sequence ID" value="KAK3612137.1"/>
    <property type="molecule type" value="Genomic_DNA"/>
</dbReference>
<sequence length="93" mass="9930">MTNNAPTAPAISFNPVNSVTATAASTPSTPITECVQVPGGCQNLPNGDYQSCTSCNHYITCNFGIAIERPCQLPSLFWDDMVKECLFKSPTCP</sequence>
<proteinExistence type="predicted"/>
<gene>
    <name evidence="2" type="ORF">CHS0354_031211</name>
</gene>
<reference evidence="2" key="2">
    <citation type="journal article" date="2021" name="Genome Biol. Evol.">
        <title>Developing a high-quality reference genome for a parasitic bivalve with doubly uniparental inheritance (Bivalvia: Unionida).</title>
        <authorList>
            <person name="Smith C.H."/>
        </authorList>
    </citation>
    <scope>NUCLEOTIDE SEQUENCE</scope>
    <source>
        <strain evidence="2">CHS0354</strain>
        <tissue evidence="2">Mantle</tissue>
    </source>
</reference>
<name>A0AAE0WGS9_9BIVA</name>
<evidence type="ECO:0000313" key="3">
    <source>
        <dbReference type="Proteomes" id="UP001195483"/>
    </source>
</evidence>
<dbReference type="AlphaFoldDB" id="A0AAE0WGS9"/>
<evidence type="ECO:0000313" key="2">
    <source>
        <dbReference type="EMBL" id="KAK3612137.1"/>
    </source>
</evidence>
<accession>A0AAE0WGS9</accession>
<reference evidence="2" key="3">
    <citation type="submission" date="2023-05" db="EMBL/GenBank/DDBJ databases">
        <authorList>
            <person name="Smith C.H."/>
        </authorList>
    </citation>
    <scope>NUCLEOTIDE SEQUENCE</scope>
    <source>
        <strain evidence="2">CHS0354</strain>
        <tissue evidence="2">Mantle</tissue>
    </source>
</reference>
<organism evidence="2 3">
    <name type="scientific">Potamilus streckersoni</name>
    <dbReference type="NCBI Taxonomy" id="2493646"/>
    <lineage>
        <taxon>Eukaryota</taxon>
        <taxon>Metazoa</taxon>
        <taxon>Spiralia</taxon>
        <taxon>Lophotrochozoa</taxon>
        <taxon>Mollusca</taxon>
        <taxon>Bivalvia</taxon>
        <taxon>Autobranchia</taxon>
        <taxon>Heteroconchia</taxon>
        <taxon>Palaeoheterodonta</taxon>
        <taxon>Unionida</taxon>
        <taxon>Unionoidea</taxon>
        <taxon>Unionidae</taxon>
        <taxon>Ambleminae</taxon>
        <taxon>Lampsilini</taxon>
        <taxon>Potamilus</taxon>
    </lineage>
</organism>
<keyword evidence="3" id="KW-1185">Reference proteome</keyword>
<dbReference type="Proteomes" id="UP001195483">
    <property type="component" value="Unassembled WGS sequence"/>
</dbReference>
<dbReference type="Pfam" id="PF01607">
    <property type="entry name" value="CBM_14"/>
    <property type="match status" value="1"/>
</dbReference>
<dbReference type="GO" id="GO:0005576">
    <property type="term" value="C:extracellular region"/>
    <property type="evidence" value="ECO:0007669"/>
    <property type="project" value="InterPro"/>
</dbReference>
<protein>
    <recommendedName>
        <fullName evidence="1">Chitin-binding type-2 domain-containing protein</fullName>
    </recommendedName>
</protein>
<dbReference type="InterPro" id="IPR002557">
    <property type="entry name" value="Chitin-bd_dom"/>
</dbReference>